<name>A0A2Z5PFE0_METMI</name>
<proteinExistence type="predicted"/>
<dbReference type="AlphaFoldDB" id="A0A2Z5PFE0"/>
<evidence type="ECO:0000313" key="2">
    <source>
        <dbReference type="Proteomes" id="UP000264208"/>
    </source>
</evidence>
<reference evidence="1 2" key="1">
    <citation type="submission" date="2009-06" db="EMBL/GenBank/DDBJ databases">
        <title>Molecular Evidence for Microbiologically Influenced Corrosion from genome of Methanogen.</title>
        <authorList>
            <person name="Ito N."/>
            <person name="Tsurumaru H."/>
            <person name="Shimizu A."/>
            <person name="Harada T."/>
            <person name="Hosoyama A."/>
            <person name="Horikawa H."/>
            <person name="Wakai S."/>
            <person name="Sasaki K."/>
            <person name="Nishijima K."/>
            <person name="Ataku H."/>
            <person name="Yamazaki J."/>
            <person name="Mise M."/>
            <person name="Yamazaki S."/>
            <person name="Tanikawa S."/>
            <person name="Harayama S."/>
            <person name="Fujita N."/>
        </authorList>
    </citation>
    <scope>NUCLEOTIDE SEQUENCE [LARGE SCALE GENOMIC DNA]</scope>
    <source>
        <strain evidence="2">KA1 ( NBRC 102054)</strain>
    </source>
</reference>
<protein>
    <submittedName>
        <fullName evidence="1">Uncharacterized protein</fullName>
    </submittedName>
</protein>
<dbReference type="GeneID" id="41279252"/>
<evidence type="ECO:0000313" key="1">
    <source>
        <dbReference type="EMBL" id="BAP60953.1"/>
    </source>
</evidence>
<gene>
    <name evidence="1" type="ORF">MMKA1_08360</name>
</gene>
<dbReference type="KEGG" id="mmak:MMKA1_08360"/>
<sequence>MEFKVKKDSNLEKAIENAFYSRTLAIERIVEIIQEHIPNGDILYGFNGENTLRYVEYKSFWLVDFFTKYKKDVPKDVSQSRIGKVDGGYTWSVYDGKTSAKILNEIGSISQKSEMENILREMNVPVNLKLWSDDYFCIYNNSEKYTVYLAEDCFKYFDKSDLSGDLIEITENNFA</sequence>
<dbReference type="EMBL" id="AP011526">
    <property type="protein sequence ID" value="BAP60953.1"/>
    <property type="molecule type" value="Genomic_DNA"/>
</dbReference>
<accession>A0A2Z5PFE0</accession>
<dbReference type="Proteomes" id="UP000264208">
    <property type="component" value="Chromosome"/>
</dbReference>
<dbReference type="RefSeq" id="WP_146778162.1">
    <property type="nucleotide sequence ID" value="NZ_AP011526.1"/>
</dbReference>
<organism evidence="1 2">
    <name type="scientific">Methanococcus maripaludis KA1</name>
    <dbReference type="NCBI Taxonomy" id="637914"/>
    <lineage>
        <taxon>Archaea</taxon>
        <taxon>Methanobacteriati</taxon>
        <taxon>Methanobacteriota</taxon>
        <taxon>Methanomada group</taxon>
        <taxon>Methanococci</taxon>
        <taxon>Methanococcales</taxon>
        <taxon>Methanococcaceae</taxon>
        <taxon>Methanococcus</taxon>
    </lineage>
</organism>